<reference evidence="1" key="1">
    <citation type="journal article" date="2020" name="Stud. Mycol.">
        <title>101 Dothideomycetes genomes: a test case for predicting lifestyles and emergence of pathogens.</title>
        <authorList>
            <person name="Haridas S."/>
            <person name="Albert R."/>
            <person name="Binder M."/>
            <person name="Bloem J."/>
            <person name="Labutti K."/>
            <person name="Salamov A."/>
            <person name="Andreopoulos B."/>
            <person name="Baker S."/>
            <person name="Barry K."/>
            <person name="Bills G."/>
            <person name="Bluhm B."/>
            <person name="Cannon C."/>
            <person name="Castanera R."/>
            <person name="Culley D."/>
            <person name="Daum C."/>
            <person name="Ezra D."/>
            <person name="Gonzalez J."/>
            <person name="Henrissat B."/>
            <person name="Kuo A."/>
            <person name="Liang C."/>
            <person name="Lipzen A."/>
            <person name="Lutzoni F."/>
            <person name="Magnuson J."/>
            <person name="Mondo S."/>
            <person name="Nolan M."/>
            <person name="Ohm R."/>
            <person name="Pangilinan J."/>
            <person name="Park H.-J."/>
            <person name="Ramirez L."/>
            <person name="Alfaro M."/>
            <person name="Sun H."/>
            <person name="Tritt A."/>
            <person name="Yoshinaga Y."/>
            <person name="Zwiers L.-H."/>
            <person name="Turgeon B."/>
            <person name="Goodwin S."/>
            <person name="Spatafora J."/>
            <person name="Crous P."/>
            <person name="Grigoriev I."/>
        </authorList>
    </citation>
    <scope>NUCLEOTIDE SEQUENCE</scope>
    <source>
        <strain evidence="1">HMLAC05119</strain>
    </source>
</reference>
<gene>
    <name evidence="1" type="ORF">BDU57DRAFT_121428</name>
</gene>
<dbReference type="EMBL" id="ML979133">
    <property type="protein sequence ID" value="KAF1918831.1"/>
    <property type="molecule type" value="Genomic_DNA"/>
</dbReference>
<dbReference type="OrthoDB" id="3694226at2759"/>
<accession>A0A6A5QSS3</accession>
<sequence>MLGKPPTASDVTSNRVQTAFDAKLAQRDVEANQATAHNIKRLIEVHWLHGFPLWASLTSLSDQAQILFTDYMYSVRQVVALWRLDETLWRRLTVRSLRVYDLVKCRVSQEMFWANKSTPELVEAAISMLAEASEFKLGYRGSWSPEARGGSDWHEKHMRMFWYRGGGKEGCV</sequence>
<evidence type="ECO:0000313" key="1">
    <source>
        <dbReference type="EMBL" id="KAF1918831.1"/>
    </source>
</evidence>
<name>A0A6A5QSS3_AMPQU</name>
<keyword evidence="2" id="KW-1185">Reference proteome</keyword>
<organism evidence="1 2">
    <name type="scientific">Ampelomyces quisqualis</name>
    <name type="common">Powdery mildew agent</name>
    <dbReference type="NCBI Taxonomy" id="50730"/>
    <lineage>
        <taxon>Eukaryota</taxon>
        <taxon>Fungi</taxon>
        <taxon>Dikarya</taxon>
        <taxon>Ascomycota</taxon>
        <taxon>Pezizomycotina</taxon>
        <taxon>Dothideomycetes</taxon>
        <taxon>Pleosporomycetidae</taxon>
        <taxon>Pleosporales</taxon>
        <taxon>Pleosporineae</taxon>
        <taxon>Phaeosphaeriaceae</taxon>
        <taxon>Ampelomyces</taxon>
    </lineage>
</organism>
<proteinExistence type="predicted"/>
<dbReference type="AlphaFoldDB" id="A0A6A5QSS3"/>
<dbReference type="Proteomes" id="UP000800096">
    <property type="component" value="Unassembled WGS sequence"/>
</dbReference>
<protein>
    <submittedName>
        <fullName evidence="1">Uncharacterized protein</fullName>
    </submittedName>
</protein>
<evidence type="ECO:0000313" key="2">
    <source>
        <dbReference type="Proteomes" id="UP000800096"/>
    </source>
</evidence>